<gene>
    <name evidence="3" type="ORF">PCC6912_39210</name>
</gene>
<dbReference type="InterPro" id="IPR004843">
    <property type="entry name" value="Calcineurin-like_PHP"/>
</dbReference>
<keyword evidence="1" id="KW-0732">Signal</keyword>
<proteinExistence type="predicted"/>
<reference evidence="3 4" key="1">
    <citation type="journal article" date="2019" name="Genome Biol. Evol.">
        <title>Day and night: Metabolic profiles and evolutionary relationships of six axenic non-marine cyanobacteria.</title>
        <authorList>
            <person name="Will S.E."/>
            <person name="Henke P."/>
            <person name="Boedeker C."/>
            <person name="Huang S."/>
            <person name="Brinkmann H."/>
            <person name="Rohde M."/>
            <person name="Jarek M."/>
            <person name="Friedl T."/>
            <person name="Seufert S."/>
            <person name="Schumacher M."/>
            <person name="Overmann J."/>
            <person name="Neumann-Schaal M."/>
            <person name="Petersen J."/>
        </authorList>
    </citation>
    <scope>NUCLEOTIDE SEQUENCE [LARGE SCALE GENOMIC DNA]</scope>
    <source>
        <strain evidence="3 4">PCC 6912</strain>
    </source>
</reference>
<evidence type="ECO:0000313" key="3">
    <source>
        <dbReference type="EMBL" id="RUR77530.1"/>
    </source>
</evidence>
<organism evidence="3 4">
    <name type="scientific">Chlorogloeopsis fritschii PCC 6912</name>
    <dbReference type="NCBI Taxonomy" id="211165"/>
    <lineage>
        <taxon>Bacteria</taxon>
        <taxon>Bacillati</taxon>
        <taxon>Cyanobacteriota</taxon>
        <taxon>Cyanophyceae</taxon>
        <taxon>Nostocales</taxon>
        <taxon>Chlorogloeopsidaceae</taxon>
        <taxon>Chlorogloeopsis</taxon>
    </lineage>
</organism>
<comment type="caution">
    <text evidence="3">The sequence shown here is derived from an EMBL/GenBank/DDBJ whole genome shotgun (WGS) entry which is preliminary data.</text>
</comment>
<evidence type="ECO:0000313" key="4">
    <source>
        <dbReference type="Proteomes" id="UP000268857"/>
    </source>
</evidence>
<protein>
    <submittedName>
        <fullName evidence="3">Metallophosphoesterase</fullName>
    </submittedName>
</protein>
<evidence type="ECO:0000259" key="2">
    <source>
        <dbReference type="Pfam" id="PF00149"/>
    </source>
</evidence>
<dbReference type="EMBL" id="RSCJ01000017">
    <property type="protein sequence ID" value="RUR77530.1"/>
    <property type="molecule type" value="Genomic_DNA"/>
</dbReference>
<dbReference type="Pfam" id="PF00149">
    <property type="entry name" value="Metallophos"/>
    <property type="match status" value="1"/>
</dbReference>
<dbReference type="STRING" id="211165.GCA_000317285_02750"/>
<dbReference type="OrthoDB" id="4427112at2"/>
<dbReference type="Proteomes" id="UP000268857">
    <property type="component" value="Unassembled WGS sequence"/>
</dbReference>
<dbReference type="Gene3D" id="3.60.21.10">
    <property type="match status" value="1"/>
</dbReference>
<dbReference type="RefSeq" id="WP_016878407.1">
    <property type="nucleotide sequence ID" value="NZ_AJLN01000078.1"/>
</dbReference>
<dbReference type="PANTHER" id="PTHR22953">
    <property type="entry name" value="ACID PHOSPHATASE RELATED"/>
    <property type="match status" value="1"/>
</dbReference>
<dbReference type="AlphaFoldDB" id="A0A433N7E4"/>
<dbReference type="PANTHER" id="PTHR22953:SF153">
    <property type="entry name" value="PURPLE ACID PHOSPHATASE"/>
    <property type="match status" value="1"/>
</dbReference>
<sequence>MTLPQGLLTDPFLQLPTPTSVRVVWFTEFAGYKHMIDYGENLAKTVFATTSKLTRTREDQQSRVGKQTQDGEVYQYPVKRQIWRHEAEVNNLTAGNRISYRVTSVREDGESFSSNVFSLAPNPIPGKPLKILLTSDHQIKPMVAANLQKVVETIGQVDAVWFAGDLANIPDRASEWFDDNRGGAFFPCLQGRAHYEMAYNDQKTIYTGGAIIQYAPMFTCIGNHEVMGRFAKEGSLNGEFNDTIPRTAALNLYGEASLKENSFNTDTYEEIFTLPQSMEGGKTYYAVSFGDVRLAVLYATNMWRYISSDGGHKGKYSEPEAKLSNPENWGYGQHIYEPIAKGSKQYNWLEQELNSSEFKQAKYKVVMLHHPPHTLGDNIIPAYTDPVQIIERDEDDKIKAVRYEYPKQADYIIRDVLPLLEAAGVQLVFFGHSHLWNRFCSSSGMHFIETSNVGNSYGAAYGDKPRKNLPPWHSQDYVAIGDPYGLEPVVPTIAPILDENGQAMPYITSNDITVFSIFDTGTGTVSSYRFNTRKPDGEVIKFDEFKMVSG</sequence>
<dbReference type="SUPFAM" id="SSF56300">
    <property type="entry name" value="Metallo-dependent phosphatases"/>
    <property type="match status" value="1"/>
</dbReference>
<feature type="domain" description="Calcineurin-like phosphoesterase" evidence="2">
    <location>
        <begin position="129"/>
        <end position="434"/>
    </location>
</feature>
<keyword evidence="4" id="KW-1185">Reference proteome</keyword>
<accession>A0A433N7E4</accession>
<evidence type="ECO:0000256" key="1">
    <source>
        <dbReference type="ARBA" id="ARBA00022729"/>
    </source>
</evidence>
<dbReference type="InterPro" id="IPR029052">
    <property type="entry name" value="Metallo-depent_PP-like"/>
</dbReference>
<name>A0A433N7E4_CHLFR</name>
<dbReference type="InterPro" id="IPR039331">
    <property type="entry name" value="PAPs-like"/>
</dbReference>
<dbReference type="GO" id="GO:0003993">
    <property type="term" value="F:acid phosphatase activity"/>
    <property type="evidence" value="ECO:0007669"/>
    <property type="project" value="InterPro"/>
</dbReference>